<dbReference type="InterPro" id="IPR011961">
    <property type="entry name" value="RimM"/>
</dbReference>
<protein>
    <recommendedName>
        <fullName evidence="8">RimM N-terminal domain-containing protein</fullName>
    </recommendedName>
</protein>
<dbReference type="InterPro" id="IPR036976">
    <property type="entry name" value="RimM_N_sf"/>
</dbReference>
<dbReference type="InterPro" id="IPR009000">
    <property type="entry name" value="Transl_B-barrel_sf"/>
</dbReference>
<dbReference type="EMBL" id="UINC01055102">
    <property type="protein sequence ID" value="SVB73598.1"/>
    <property type="molecule type" value="Genomic_DNA"/>
</dbReference>
<dbReference type="Gene3D" id="2.40.30.60">
    <property type="entry name" value="RimM"/>
    <property type="match status" value="1"/>
</dbReference>
<reference evidence="7" key="1">
    <citation type="submission" date="2018-05" db="EMBL/GenBank/DDBJ databases">
        <authorList>
            <person name="Lanie J.A."/>
            <person name="Ng W.-L."/>
            <person name="Kazmierczak K.M."/>
            <person name="Andrzejewski T.M."/>
            <person name="Davidsen T.M."/>
            <person name="Wayne K.J."/>
            <person name="Tettelin H."/>
            <person name="Glass J.I."/>
            <person name="Rusch D."/>
            <person name="Podicherti R."/>
            <person name="Tsui H.-C.T."/>
            <person name="Winkler M.E."/>
        </authorList>
    </citation>
    <scope>NUCLEOTIDE SEQUENCE</scope>
</reference>
<keyword evidence="1" id="KW-0963">Cytoplasm</keyword>
<feature type="domain" description="RimM N-terminal" evidence="5">
    <location>
        <begin position="6"/>
        <end position="88"/>
    </location>
</feature>
<keyword evidence="4" id="KW-0143">Chaperone</keyword>
<dbReference type="HAMAP" id="MF_00014">
    <property type="entry name" value="Ribosome_mat_RimM"/>
    <property type="match status" value="1"/>
</dbReference>
<feature type="domain" description="Ribosome maturation factor RimM PRC barrel" evidence="6">
    <location>
        <begin position="100"/>
        <end position="167"/>
    </location>
</feature>
<evidence type="ECO:0000256" key="1">
    <source>
        <dbReference type="ARBA" id="ARBA00022490"/>
    </source>
</evidence>
<keyword evidence="2" id="KW-0690">Ribosome biogenesis</keyword>
<dbReference type="Gene3D" id="2.30.30.240">
    <property type="entry name" value="PRC-barrel domain"/>
    <property type="match status" value="1"/>
</dbReference>
<evidence type="ECO:0000259" key="6">
    <source>
        <dbReference type="Pfam" id="PF24986"/>
    </source>
</evidence>
<sequence>MDWISIGKITKTHGLKGELKFHPSMDETWIIGIKQARLSFKNPLEDFADYNIQSIRGKDRPFIIKFQGVDSIEIASNLAGQALYISRDKFPDLPENEYYWFQVEGLKVYDEVGHYHGDIEEIIRTGSNDVYVVRDGKRELLLPMIDSVVKTIDLEARKLIFHPLEGLLEDTSV</sequence>
<evidence type="ECO:0000313" key="7">
    <source>
        <dbReference type="EMBL" id="SVB73598.1"/>
    </source>
</evidence>
<dbReference type="SUPFAM" id="SSF50447">
    <property type="entry name" value="Translation proteins"/>
    <property type="match status" value="1"/>
</dbReference>
<dbReference type="PANTHER" id="PTHR33692:SF1">
    <property type="entry name" value="RIBOSOME MATURATION FACTOR RIMM"/>
    <property type="match status" value="1"/>
</dbReference>
<dbReference type="Pfam" id="PF24986">
    <property type="entry name" value="PRC_RimM"/>
    <property type="match status" value="1"/>
</dbReference>
<dbReference type="GO" id="GO:0005840">
    <property type="term" value="C:ribosome"/>
    <property type="evidence" value="ECO:0007669"/>
    <property type="project" value="InterPro"/>
</dbReference>
<dbReference type="NCBIfam" id="TIGR02273">
    <property type="entry name" value="16S_RimM"/>
    <property type="match status" value="1"/>
</dbReference>
<evidence type="ECO:0008006" key="8">
    <source>
        <dbReference type="Google" id="ProtNLM"/>
    </source>
</evidence>
<organism evidence="7">
    <name type="scientific">marine metagenome</name>
    <dbReference type="NCBI Taxonomy" id="408172"/>
    <lineage>
        <taxon>unclassified sequences</taxon>
        <taxon>metagenomes</taxon>
        <taxon>ecological metagenomes</taxon>
    </lineage>
</organism>
<gene>
    <name evidence="7" type="ORF">METZ01_LOCUS226452</name>
</gene>
<dbReference type="InterPro" id="IPR002676">
    <property type="entry name" value="RimM_N"/>
</dbReference>
<evidence type="ECO:0000256" key="2">
    <source>
        <dbReference type="ARBA" id="ARBA00022517"/>
    </source>
</evidence>
<evidence type="ECO:0000256" key="3">
    <source>
        <dbReference type="ARBA" id="ARBA00022552"/>
    </source>
</evidence>
<dbReference type="GO" id="GO:0043022">
    <property type="term" value="F:ribosome binding"/>
    <property type="evidence" value="ECO:0007669"/>
    <property type="project" value="InterPro"/>
</dbReference>
<dbReference type="GO" id="GO:0006364">
    <property type="term" value="P:rRNA processing"/>
    <property type="evidence" value="ECO:0007669"/>
    <property type="project" value="UniProtKB-KW"/>
</dbReference>
<evidence type="ECO:0000256" key="4">
    <source>
        <dbReference type="ARBA" id="ARBA00023186"/>
    </source>
</evidence>
<name>A0A382GEI1_9ZZZZ</name>
<dbReference type="InterPro" id="IPR056792">
    <property type="entry name" value="PRC_RimM"/>
</dbReference>
<dbReference type="AlphaFoldDB" id="A0A382GEI1"/>
<proteinExistence type="inferred from homology"/>
<dbReference type="PANTHER" id="PTHR33692">
    <property type="entry name" value="RIBOSOME MATURATION FACTOR RIMM"/>
    <property type="match status" value="1"/>
</dbReference>
<evidence type="ECO:0000259" key="5">
    <source>
        <dbReference type="Pfam" id="PF01782"/>
    </source>
</evidence>
<dbReference type="InterPro" id="IPR011033">
    <property type="entry name" value="PRC_barrel-like_sf"/>
</dbReference>
<dbReference type="Pfam" id="PF01782">
    <property type="entry name" value="RimM"/>
    <property type="match status" value="1"/>
</dbReference>
<dbReference type="SUPFAM" id="SSF50346">
    <property type="entry name" value="PRC-barrel domain"/>
    <property type="match status" value="1"/>
</dbReference>
<keyword evidence="3" id="KW-0698">rRNA processing</keyword>
<accession>A0A382GEI1</accession>